<gene>
    <name evidence="1" type="ORF">NDU88_001037</name>
</gene>
<reference evidence="1" key="1">
    <citation type="journal article" date="2022" name="bioRxiv">
        <title>Sequencing and chromosome-scale assembly of the giantPleurodeles waltlgenome.</title>
        <authorList>
            <person name="Brown T."/>
            <person name="Elewa A."/>
            <person name="Iarovenko S."/>
            <person name="Subramanian E."/>
            <person name="Araus A.J."/>
            <person name="Petzold A."/>
            <person name="Susuki M."/>
            <person name="Suzuki K.-i.T."/>
            <person name="Hayashi T."/>
            <person name="Toyoda A."/>
            <person name="Oliveira C."/>
            <person name="Osipova E."/>
            <person name="Leigh N.D."/>
            <person name="Simon A."/>
            <person name="Yun M.H."/>
        </authorList>
    </citation>
    <scope>NUCLEOTIDE SEQUENCE</scope>
    <source>
        <strain evidence="1">20211129_DDA</strain>
        <tissue evidence="1">Liver</tissue>
    </source>
</reference>
<sequence length="137" mass="14131">MCVVSRGVSWEILTSSGRTPVCGRVSVGDFLERDRRRIQVCCRAASESGAAVHSDRGRLAVSAASSDFSCGDHSAVQVGLGRRPTAAGTGGRSSHSAGLSGWGGAPADHLVLVGWCDTGHGRPTSSPIVESRSRRAA</sequence>
<name>A0AAV7L9V4_PLEWA</name>
<dbReference type="Proteomes" id="UP001066276">
    <property type="component" value="Chromosome 11"/>
</dbReference>
<dbReference type="EMBL" id="JANPWB010000015">
    <property type="protein sequence ID" value="KAJ1087878.1"/>
    <property type="molecule type" value="Genomic_DNA"/>
</dbReference>
<evidence type="ECO:0000313" key="2">
    <source>
        <dbReference type="Proteomes" id="UP001066276"/>
    </source>
</evidence>
<protein>
    <submittedName>
        <fullName evidence="1">Uncharacterized protein</fullName>
    </submittedName>
</protein>
<dbReference type="AlphaFoldDB" id="A0AAV7L9V4"/>
<organism evidence="1 2">
    <name type="scientific">Pleurodeles waltl</name>
    <name type="common">Iberian ribbed newt</name>
    <dbReference type="NCBI Taxonomy" id="8319"/>
    <lineage>
        <taxon>Eukaryota</taxon>
        <taxon>Metazoa</taxon>
        <taxon>Chordata</taxon>
        <taxon>Craniata</taxon>
        <taxon>Vertebrata</taxon>
        <taxon>Euteleostomi</taxon>
        <taxon>Amphibia</taxon>
        <taxon>Batrachia</taxon>
        <taxon>Caudata</taxon>
        <taxon>Salamandroidea</taxon>
        <taxon>Salamandridae</taxon>
        <taxon>Pleurodelinae</taxon>
        <taxon>Pleurodeles</taxon>
    </lineage>
</organism>
<accession>A0AAV7L9V4</accession>
<keyword evidence="2" id="KW-1185">Reference proteome</keyword>
<comment type="caution">
    <text evidence="1">The sequence shown here is derived from an EMBL/GenBank/DDBJ whole genome shotgun (WGS) entry which is preliminary data.</text>
</comment>
<evidence type="ECO:0000313" key="1">
    <source>
        <dbReference type="EMBL" id="KAJ1087878.1"/>
    </source>
</evidence>
<proteinExistence type="predicted"/>